<feature type="coiled-coil region" evidence="1">
    <location>
        <begin position="884"/>
        <end position="911"/>
    </location>
</feature>
<feature type="region of interest" description="Disordered" evidence="2">
    <location>
        <begin position="785"/>
        <end position="813"/>
    </location>
</feature>
<proteinExistence type="predicted"/>
<protein>
    <submittedName>
        <fullName evidence="3">Uncharacterized protein</fullName>
    </submittedName>
</protein>
<feature type="compositionally biased region" description="Polar residues" evidence="2">
    <location>
        <begin position="792"/>
        <end position="811"/>
    </location>
</feature>
<feature type="region of interest" description="Disordered" evidence="2">
    <location>
        <begin position="954"/>
        <end position="985"/>
    </location>
</feature>
<dbReference type="AlphaFoldDB" id="A0A8J8NZ24"/>
<comment type="caution">
    <text evidence="3">The sequence shown here is derived from an EMBL/GenBank/DDBJ whole genome shotgun (WGS) entry which is preliminary data.</text>
</comment>
<keyword evidence="4" id="KW-1185">Reference proteome</keyword>
<evidence type="ECO:0000313" key="3">
    <source>
        <dbReference type="EMBL" id="TNV84817.1"/>
    </source>
</evidence>
<evidence type="ECO:0000256" key="1">
    <source>
        <dbReference type="SAM" id="Coils"/>
    </source>
</evidence>
<dbReference type="EMBL" id="RRYP01002395">
    <property type="protein sequence ID" value="TNV84817.1"/>
    <property type="molecule type" value="Genomic_DNA"/>
</dbReference>
<feature type="coiled-coil region" evidence="1">
    <location>
        <begin position="292"/>
        <end position="349"/>
    </location>
</feature>
<gene>
    <name evidence="3" type="ORF">FGO68_gene3064</name>
</gene>
<accession>A0A8J8NZ24</accession>
<organism evidence="3 4">
    <name type="scientific">Halteria grandinella</name>
    <dbReference type="NCBI Taxonomy" id="5974"/>
    <lineage>
        <taxon>Eukaryota</taxon>
        <taxon>Sar</taxon>
        <taxon>Alveolata</taxon>
        <taxon>Ciliophora</taxon>
        <taxon>Intramacronucleata</taxon>
        <taxon>Spirotrichea</taxon>
        <taxon>Stichotrichia</taxon>
        <taxon>Sporadotrichida</taxon>
        <taxon>Halteriidae</taxon>
        <taxon>Halteria</taxon>
    </lineage>
</organism>
<name>A0A8J8NZ24_HALGN</name>
<evidence type="ECO:0000313" key="4">
    <source>
        <dbReference type="Proteomes" id="UP000785679"/>
    </source>
</evidence>
<reference evidence="3" key="1">
    <citation type="submission" date="2019-06" db="EMBL/GenBank/DDBJ databases">
        <authorList>
            <person name="Zheng W."/>
        </authorList>
    </citation>
    <scope>NUCLEOTIDE SEQUENCE</scope>
    <source>
        <strain evidence="3">QDHG01</strain>
    </source>
</reference>
<dbReference type="OrthoDB" id="10658248at2759"/>
<dbReference type="Proteomes" id="UP000785679">
    <property type="component" value="Unassembled WGS sequence"/>
</dbReference>
<sequence length="985" mass="111006">MITQNIKGRLVQRQQQSGEEEIQPSTIHALQLAKKIINISNSLAIIFMQSSLLEVAYQYLSKSSKIDICFYELPIFLHQKVLKWRGRILHQNLLAYFFYQLKDYGNALKYTFEAQSLAVELDESKNRDCDYIVAVNFVTFLILWKIGKHDEAKRYVDINRKLIDVLLDEDNQRQTSGSSQLSIIMEQSHQTLNNARQGGGAVVMHESFETEENYSVMENIEEMPKKASHSIDKRTLQKLLESDSEEEETGFILGQKVSKSKFSRLSQLSKLNLLGLVDLSLIACELKLKKPLDDAIRECEDSILVLKELNKDSTQEIGIASQNLIEELLENLLQLKDSERDNLDETTADNTKSNNLSVISSPNGALDKDHQYYLSQIRKGNKITQSKEFQLVFFITCFVPFIRPNLPMIKPQDLTKLKLTQKEQLKKNKRAVPNGKQEPQLNIDVSQLEVHRRLKEGLESSDGKVSVLIKLFEEEYAQKVRHDLAFQNSFMIDKYAPPPLQQVISKRVMVPQQQKVQYQLNRVKNGVANGRKASQNGRVLNPVLNPRRLGQGSEQVNSTMPQSQLGIIDINSGDGSPNHLIATDSQSEEAVNDDTAPVFTDPPQQQTGENSAISKANQVFEIGEPTQAKAKSVENYGAKKVQQLPQINGKLNNSRYGQENNGIKRSYSNKPLATNVQDYVPKQKQIDKLILNKQPALIPQLSGANNQRAAIVMYQQSIQRNKLASLQKSGEPTKTTTLLKDNPTLLNTSERLIHLNDSLHPDSSHIKINQDYLDTSSEGQITNLGKAMHQPPLSSTNTSSYHSAKASNHNPPQAYLTPYIKPQAVKNQNMGSDYAQKLLQKFDLYKYQKSGMTRLNVEQMAQQRGVQLQGVQENSSLSGQLEMKNLTTAQLAKMNINIEKLEAQISKNNKRFKVINHQANDFMSQKRQSVATTQRKPNLRVTPMLGAYPNVVLNKGSNDDARDIQSAGVEGTKGLGDSNKKESQL</sequence>
<evidence type="ECO:0000256" key="2">
    <source>
        <dbReference type="SAM" id="MobiDB-lite"/>
    </source>
</evidence>
<keyword evidence="1" id="KW-0175">Coiled coil</keyword>